<evidence type="ECO:0000256" key="1">
    <source>
        <dbReference type="ARBA" id="ARBA00004651"/>
    </source>
</evidence>
<keyword evidence="5 6" id="KW-0472">Membrane</keyword>
<keyword evidence="9" id="KW-1185">Reference proteome</keyword>
<evidence type="ECO:0000259" key="7">
    <source>
        <dbReference type="Pfam" id="PF07694"/>
    </source>
</evidence>
<accession>A0A7X6GXN5</accession>
<feature type="transmembrane region" description="Helical" evidence="6">
    <location>
        <begin position="32"/>
        <end position="52"/>
    </location>
</feature>
<keyword evidence="3 6" id="KW-0812">Transmembrane</keyword>
<dbReference type="RefSeq" id="WP_168621427.1">
    <property type="nucleotide sequence ID" value="NZ_JAAZQQ010000001.1"/>
</dbReference>
<keyword evidence="4 6" id="KW-1133">Transmembrane helix</keyword>
<protein>
    <recommendedName>
        <fullName evidence="7">Signal transduction histidine kinase 5TM receptor LytS transmembrane region domain-containing protein</fullName>
    </recommendedName>
</protein>
<feature type="transmembrane region" description="Helical" evidence="6">
    <location>
        <begin position="101"/>
        <end position="121"/>
    </location>
</feature>
<evidence type="ECO:0000256" key="2">
    <source>
        <dbReference type="ARBA" id="ARBA00022475"/>
    </source>
</evidence>
<feature type="transmembrane region" description="Helical" evidence="6">
    <location>
        <begin position="158"/>
        <end position="184"/>
    </location>
</feature>
<evidence type="ECO:0000313" key="8">
    <source>
        <dbReference type="EMBL" id="NKX43027.1"/>
    </source>
</evidence>
<evidence type="ECO:0000313" key="9">
    <source>
        <dbReference type="Proteomes" id="UP000526408"/>
    </source>
</evidence>
<evidence type="ECO:0000256" key="3">
    <source>
        <dbReference type="ARBA" id="ARBA00022692"/>
    </source>
</evidence>
<sequence length="202" mass="20873">MWVDPELVLDFLSPLAVIAILAWVYGPVRHRLAGAAVAPILMGLAFGLVAVLQMHAPYRPVGGVLIDLGAVPVALAGAFLGRRGLAACLAVALAARVPLGGIGLAPDLAGLVFAGLAGFAWDRATRATVPRGTGHLVILALAMSTSLVPGLALPAPLAAWYLTHAVPILFLLHLVCVPALATLLERERHLSLLEAAARAPPR</sequence>
<comment type="subcellular location">
    <subcellularLocation>
        <location evidence="1">Cell membrane</location>
        <topology evidence="1">Multi-pass membrane protein</topology>
    </subcellularLocation>
</comment>
<reference evidence="8 9" key="1">
    <citation type="submission" date="2020-04" db="EMBL/GenBank/DDBJ databases">
        <authorList>
            <person name="Yoon J."/>
        </authorList>
    </citation>
    <scope>NUCLEOTIDE SEQUENCE [LARGE SCALE GENOMIC DNA]</scope>
    <source>
        <strain evidence="8 9">KMU-115</strain>
    </source>
</reference>
<dbReference type="Proteomes" id="UP000526408">
    <property type="component" value="Unassembled WGS sequence"/>
</dbReference>
<evidence type="ECO:0000256" key="4">
    <source>
        <dbReference type="ARBA" id="ARBA00022989"/>
    </source>
</evidence>
<dbReference type="GO" id="GO:0005886">
    <property type="term" value="C:plasma membrane"/>
    <property type="evidence" value="ECO:0007669"/>
    <property type="project" value="UniProtKB-SubCell"/>
</dbReference>
<dbReference type="AlphaFoldDB" id="A0A7X6GXN5"/>
<name>A0A7X6GXN5_9RHOB</name>
<dbReference type="Pfam" id="PF07694">
    <property type="entry name" value="5TM-5TMR_LYT"/>
    <property type="match status" value="1"/>
</dbReference>
<gene>
    <name evidence="8" type="ORF">HCU73_00360</name>
</gene>
<feature type="transmembrane region" description="Helical" evidence="6">
    <location>
        <begin position="64"/>
        <end position="81"/>
    </location>
</feature>
<comment type="caution">
    <text evidence="8">The sequence shown here is derived from an EMBL/GenBank/DDBJ whole genome shotgun (WGS) entry which is preliminary data.</text>
</comment>
<evidence type="ECO:0000256" key="6">
    <source>
        <dbReference type="SAM" id="Phobius"/>
    </source>
</evidence>
<keyword evidence="2" id="KW-1003">Cell membrane</keyword>
<dbReference type="GO" id="GO:0071555">
    <property type="term" value="P:cell wall organization"/>
    <property type="evidence" value="ECO:0007669"/>
    <property type="project" value="InterPro"/>
</dbReference>
<dbReference type="InterPro" id="IPR011620">
    <property type="entry name" value="Sig_transdc_His_kinase_LytS_TM"/>
</dbReference>
<proteinExistence type="predicted"/>
<organism evidence="8 9">
    <name type="scientific">Roseicyclus persicicus</name>
    <dbReference type="NCBI Taxonomy" id="2650661"/>
    <lineage>
        <taxon>Bacteria</taxon>
        <taxon>Pseudomonadati</taxon>
        <taxon>Pseudomonadota</taxon>
        <taxon>Alphaproteobacteria</taxon>
        <taxon>Rhodobacterales</taxon>
        <taxon>Roseobacteraceae</taxon>
        <taxon>Roseicyclus</taxon>
    </lineage>
</organism>
<feature type="transmembrane region" description="Helical" evidence="6">
    <location>
        <begin position="133"/>
        <end position="152"/>
    </location>
</feature>
<dbReference type="EMBL" id="JAAZQQ010000001">
    <property type="protein sequence ID" value="NKX43027.1"/>
    <property type="molecule type" value="Genomic_DNA"/>
</dbReference>
<evidence type="ECO:0000256" key="5">
    <source>
        <dbReference type="ARBA" id="ARBA00023136"/>
    </source>
</evidence>
<dbReference type="GO" id="GO:0000155">
    <property type="term" value="F:phosphorelay sensor kinase activity"/>
    <property type="evidence" value="ECO:0007669"/>
    <property type="project" value="InterPro"/>
</dbReference>
<feature type="domain" description="Signal transduction histidine kinase 5TM receptor LytS transmembrane region" evidence="7">
    <location>
        <begin position="39"/>
        <end position="171"/>
    </location>
</feature>
<feature type="transmembrane region" description="Helical" evidence="6">
    <location>
        <begin position="7"/>
        <end position="26"/>
    </location>
</feature>